<organism evidence="12 13">
    <name type="scientific">Beggiatoa alba B18LD</name>
    <dbReference type="NCBI Taxonomy" id="395493"/>
    <lineage>
        <taxon>Bacteria</taxon>
        <taxon>Pseudomonadati</taxon>
        <taxon>Pseudomonadota</taxon>
        <taxon>Gammaproteobacteria</taxon>
        <taxon>Thiotrichales</taxon>
        <taxon>Thiotrichaceae</taxon>
        <taxon>Beggiatoa</taxon>
    </lineage>
</organism>
<evidence type="ECO:0000256" key="3">
    <source>
        <dbReference type="ARBA" id="ARBA00013831"/>
    </source>
</evidence>
<comment type="subcellular location">
    <subcellularLocation>
        <location evidence="1">Periplasm</location>
    </subcellularLocation>
</comment>
<dbReference type="InterPro" id="IPR013766">
    <property type="entry name" value="Thioredoxin_domain"/>
</dbReference>
<evidence type="ECO:0000313" key="13">
    <source>
        <dbReference type="Proteomes" id="UP000005744"/>
    </source>
</evidence>
<evidence type="ECO:0000256" key="6">
    <source>
        <dbReference type="ARBA" id="ARBA00023157"/>
    </source>
</evidence>
<evidence type="ECO:0000259" key="11">
    <source>
        <dbReference type="PROSITE" id="PS51352"/>
    </source>
</evidence>
<dbReference type="AlphaFoldDB" id="I3CD67"/>
<dbReference type="HOGENOM" id="CLU_088255_1_0_6"/>
<evidence type="ECO:0000256" key="4">
    <source>
        <dbReference type="ARBA" id="ARBA00022729"/>
    </source>
</evidence>
<name>I3CD67_9GAMM</name>
<dbReference type="InterPro" id="IPR017937">
    <property type="entry name" value="Thioredoxin_CS"/>
</dbReference>
<dbReference type="OrthoDB" id="9784896at2"/>
<gene>
    <name evidence="12" type="ORF">BegalDRAFT_0648</name>
</gene>
<evidence type="ECO:0000256" key="2">
    <source>
        <dbReference type="ARBA" id="ARBA00005791"/>
    </source>
</evidence>
<protein>
    <recommendedName>
        <fullName evidence="3">Thiol:disulfide interchange protein DsbA</fullName>
    </recommendedName>
</protein>
<dbReference type="Pfam" id="PF01323">
    <property type="entry name" value="DSBA"/>
    <property type="match status" value="1"/>
</dbReference>
<accession>I3CD67</accession>
<dbReference type="GO" id="GO:0016853">
    <property type="term" value="F:isomerase activity"/>
    <property type="evidence" value="ECO:0007669"/>
    <property type="project" value="UniProtKB-KW"/>
</dbReference>
<keyword evidence="6" id="KW-1015">Disulfide bond</keyword>
<evidence type="ECO:0000313" key="12">
    <source>
        <dbReference type="EMBL" id="EIJ41560.1"/>
    </source>
</evidence>
<dbReference type="Proteomes" id="UP000005744">
    <property type="component" value="Unassembled WGS sequence"/>
</dbReference>
<feature type="compositionally biased region" description="Low complexity" evidence="9">
    <location>
        <begin position="228"/>
        <end position="238"/>
    </location>
</feature>
<reference evidence="12 13" key="1">
    <citation type="submission" date="2011-11" db="EMBL/GenBank/DDBJ databases">
        <title>Improved High-Quality Draft sequence of Beggiatoa alba B18lD.</title>
        <authorList>
            <consortium name="US DOE Joint Genome Institute"/>
            <person name="Lucas S."/>
            <person name="Han J."/>
            <person name="Lapidus A."/>
            <person name="Cheng J.-F."/>
            <person name="Goodwin L."/>
            <person name="Pitluck S."/>
            <person name="Peters L."/>
            <person name="Mikhailova N."/>
            <person name="Held B."/>
            <person name="Detter J.C."/>
            <person name="Han C."/>
            <person name="Tapia R."/>
            <person name="Land M."/>
            <person name="Hauser L."/>
            <person name="Kyrpides N."/>
            <person name="Ivanova N."/>
            <person name="Pagani I."/>
            <person name="Samuel K."/>
            <person name="Teske A."/>
            <person name="Mueller J."/>
            <person name="Woyke T."/>
        </authorList>
    </citation>
    <scope>NUCLEOTIDE SEQUENCE [LARGE SCALE GENOMIC DNA]</scope>
    <source>
        <strain evidence="12 13">B18LD</strain>
    </source>
</reference>
<dbReference type="EMBL" id="JH600070">
    <property type="protein sequence ID" value="EIJ41560.1"/>
    <property type="molecule type" value="Genomic_DNA"/>
</dbReference>
<evidence type="ECO:0000256" key="5">
    <source>
        <dbReference type="ARBA" id="ARBA00022764"/>
    </source>
</evidence>
<dbReference type="PROSITE" id="PS51352">
    <property type="entry name" value="THIOREDOXIN_2"/>
    <property type="match status" value="1"/>
</dbReference>
<dbReference type="PIRSF" id="PIRSF001488">
    <property type="entry name" value="Tdi_protein"/>
    <property type="match status" value="1"/>
</dbReference>
<feature type="disulfide bond" description="Redox-active" evidence="8">
    <location>
        <begin position="59"/>
        <end position="62"/>
    </location>
</feature>
<comment type="similarity">
    <text evidence="2">Belongs to the thioredoxin family. DsbA subfamily.</text>
</comment>
<keyword evidence="7" id="KW-0676">Redox-active center</keyword>
<dbReference type="InterPro" id="IPR001853">
    <property type="entry name" value="DSBA-like_thioredoxin_dom"/>
</dbReference>
<evidence type="ECO:0000256" key="10">
    <source>
        <dbReference type="SAM" id="SignalP"/>
    </source>
</evidence>
<dbReference type="PROSITE" id="PS00194">
    <property type="entry name" value="THIOREDOXIN_1"/>
    <property type="match status" value="1"/>
</dbReference>
<keyword evidence="13" id="KW-1185">Reference proteome</keyword>
<dbReference type="PANTHER" id="PTHR35891:SF2">
    <property type="entry name" value="THIOL:DISULFIDE INTERCHANGE PROTEIN DSBA"/>
    <property type="match status" value="1"/>
</dbReference>
<dbReference type="Gene3D" id="3.40.30.10">
    <property type="entry name" value="Glutaredoxin"/>
    <property type="match status" value="1"/>
</dbReference>
<keyword evidence="12" id="KW-0413">Isomerase</keyword>
<dbReference type="SUPFAM" id="SSF52833">
    <property type="entry name" value="Thioredoxin-like"/>
    <property type="match status" value="1"/>
</dbReference>
<evidence type="ECO:0000256" key="7">
    <source>
        <dbReference type="ARBA" id="ARBA00023284"/>
    </source>
</evidence>
<evidence type="ECO:0000256" key="1">
    <source>
        <dbReference type="ARBA" id="ARBA00004418"/>
    </source>
</evidence>
<evidence type="ECO:0000256" key="9">
    <source>
        <dbReference type="SAM" id="MobiDB-lite"/>
    </source>
</evidence>
<dbReference type="PANTHER" id="PTHR35891">
    <property type="entry name" value="THIOL:DISULFIDE INTERCHANGE PROTEIN DSBA"/>
    <property type="match status" value="1"/>
</dbReference>
<dbReference type="eggNOG" id="COG1651">
    <property type="taxonomic scope" value="Bacteria"/>
</dbReference>
<dbReference type="GO" id="GO:0042597">
    <property type="term" value="C:periplasmic space"/>
    <property type="evidence" value="ECO:0007669"/>
    <property type="project" value="UniProtKB-SubCell"/>
</dbReference>
<dbReference type="InterPro" id="IPR036249">
    <property type="entry name" value="Thioredoxin-like_sf"/>
</dbReference>
<keyword evidence="4 10" id="KW-0732">Signal</keyword>
<feature type="chain" id="PRO_5003668644" description="Thiol:disulfide interchange protein DsbA" evidence="10">
    <location>
        <begin position="26"/>
        <end position="244"/>
    </location>
</feature>
<sequence>MKRWFLQLLTISVLSLSFGVSAVYAEEDLYKDSYTLINPPQPTTTADKVEVTELFWYGCPHCFSFEPHINAWLSKKADYIEYVRVPAVFNNNWALHAKAYYTAEALNVVDKLHTALFNAIHLQKKRLADEASIMEVFKENGVSEEDFKKTFNAFVVDSRMRRANVLSVGYGATGVPAVIVNGKYLLSSDKTGGYDNLLKIVDYLAEKEYKAMKQNAPATTPVEEPKPTESAPATAEPAKPADAK</sequence>
<dbReference type="RefSeq" id="WP_002683583.1">
    <property type="nucleotide sequence ID" value="NZ_JH600070.1"/>
</dbReference>
<dbReference type="STRING" id="395493.BegalDRAFT_0648"/>
<dbReference type="CDD" id="cd03019">
    <property type="entry name" value="DsbA_DsbA"/>
    <property type="match status" value="1"/>
</dbReference>
<dbReference type="InterPro" id="IPR023205">
    <property type="entry name" value="DsbA/DsbL"/>
</dbReference>
<feature type="region of interest" description="Disordered" evidence="9">
    <location>
        <begin position="214"/>
        <end position="244"/>
    </location>
</feature>
<feature type="domain" description="Thioredoxin" evidence="11">
    <location>
        <begin position="9"/>
        <end position="206"/>
    </location>
</feature>
<proteinExistence type="inferred from homology"/>
<dbReference type="GO" id="GO:0015036">
    <property type="term" value="F:disulfide oxidoreductase activity"/>
    <property type="evidence" value="ECO:0007669"/>
    <property type="project" value="UniProtKB-ARBA"/>
</dbReference>
<keyword evidence="5" id="KW-0574">Periplasm</keyword>
<feature type="signal peptide" evidence="10">
    <location>
        <begin position="1"/>
        <end position="25"/>
    </location>
</feature>
<dbReference type="InterPro" id="IPR050824">
    <property type="entry name" value="Thiol_disulfide_DsbA"/>
</dbReference>
<evidence type="ECO:0000256" key="8">
    <source>
        <dbReference type="PIRSR" id="PIRSR001488-1"/>
    </source>
</evidence>